<evidence type="ECO:0000313" key="7">
    <source>
        <dbReference type="Proteomes" id="UP000652219"/>
    </source>
</evidence>
<dbReference type="InterPro" id="IPR050416">
    <property type="entry name" value="FAD-linked_Oxidoreductase"/>
</dbReference>
<keyword evidence="3" id="KW-0274">FAD</keyword>
<organism evidence="6 7">
    <name type="scientific">Colletotrichum sojae</name>
    <dbReference type="NCBI Taxonomy" id="2175907"/>
    <lineage>
        <taxon>Eukaryota</taxon>
        <taxon>Fungi</taxon>
        <taxon>Dikarya</taxon>
        <taxon>Ascomycota</taxon>
        <taxon>Pezizomycotina</taxon>
        <taxon>Sordariomycetes</taxon>
        <taxon>Hypocreomycetidae</taxon>
        <taxon>Glomerellales</taxon>
        <taxon>Glomerellaceae</taxon>
        <taxon>Colletotrichum</taxon>
        <taxon>Colletotrichum orchidearum species complex</taxon>
    </lineage>
</organism>
<dbReference type="InterPro" id="IPR016167">
    <property type="entry name" value="FAD-bd_PCMH_sub1"/>
</dbReference>
<comment type="similarity">
    <text evidence="1">Belongs to the oxygen-dependent FAD-linked oxidoreductase family.</text>
</comment>
<dbReference type="PANTHER" id="PTHR42973">
    <property type="entry name" value="BINDING OXIDOREDUCTASE, PUTATIVE (AFU_ORTHOLOGUE AFUA_1G17690)-RELATED"/>
    <property type="match status" value="1"/>
</dbReference>
<keyword evidence="2" id="KW-0285">Flavoprotein</keyword>
<reference evidence="6 7" key="1">
    <citation type="journal article" date="2020" name="Phytopathology">
        <title>Genome Sequence Resources of Colletotrichum truncatum, C. plurivorum, C. musicola, and C. sojae: Four Species Pathogenic to Soybean (Glycine max).</title>
        <authorList>
            <person name="Rogerio F."/>
            <person name="Boufleur T.R."/>
            <person name="Ciampi-Guillardi M."/>
            <person name="Sukno S.A."/>
            <person name="Thon M.R."/>
            <person name="Massola Junior N.S."/>
            <person name="Baroncelli R."/>
        </authorList>
    </citation>
    <scope>NUCLEOTIDE SEQUENCE [LARGE SCALE GENOMIC DNA]</scope>
    <source>
        <strain evidence="6 7">LFN0009</strain>
    </source>
</reference>
<proteinExistence type="inferred from homology"/>
<dbReference type="InterPro" id="IPR016164">
    <property type="entry name" value="FAD-linked_Oxase-like_C"/>
</dbReference>
<keyword evidence="4" id="KW-0560">Oxidoreductase</keyword>
<dbReference type="SUPFAM" id="SSF55103">
    <property type="entry name" value="FAD-linked oxidases, C-terminal domain"/>
    <property type="match status" value="1"/>
</dbReference>
<dbReference type="InterPro" id="IPR012951">
    <property type="entry name" value="BBE"/>
</dbReference>
<evidence type="ECO:0000256" key="4">
    <source>
        <dbReference type="ARBA" id="ARBA00023002"/>
    </source>
</evidence>
<dbReference type="PROSITE" id="PS51387">
    <property type="entry name" value="FAD_PCMH"/>
    <property type="match status" value="1"/>
</dbReference>
<evidence type="ECO:0000313" key="6">
    <source>
        <dbReference type="EMBL" id="KAF6816554.1"/>
    </source>
</evidence>
<dbReference type="Proteomes" id="UP000652219">
    <property type="component" value="Unassembled WGS sequence"/>
</dbReference>
<dbReference type="EMBL" id="WIGN01000027">
    <property type="protein sequence ID" value="KAF6816554.1"/>
    <property type="molecule type" value="Genomic_DNA"/>
</dbReference>
<evidence type="ECO:0000256" key="1">
    <source>
        <dbReference type="ARBA" id="ARBA00005466"/>
    </source>
</evidence>
<dbReference type="GO" id="GO:0016491">
    <property type="term" value="F:oxidoreductase activity"/>
    <property type="evidence" value="ECO:0007669"/>
    <property type="project" value="UniProtKB-KW"/>
</dbReference>
<protein>
    <submittedName>
        <fullName evidence="6">6-hydroxy-d-nicotine oxidase</fullName>
    </submittedName>
</protein>
<dbReference type="Gene3D" id="3.40.462.20">
    <property type="match status" value="1"/>
</dbReference>
<dbReference type="SUPFAM" id="SSF56176">
    <property type="entry name" value="FAD-binding/transporter-associated domain-like"/>
    <property type="match status" value="1"/>
</dbReference>
<dbReference type="GO" id="GO:0071949">
    <property type="term" value="F:FAD binding"/>
    <property type="evidence" value="ECO:0007669"/>
    <property type="project" value="InterPro"/>
</dbReference>
<dbReference type="InterPro" id="IPR016169">
    <property type="entry name" value="FAD-bd_PCMH_sub2"/>
</dbReference>
<dbReference type="PANTHER" id="PTHR42973:SF7">
    <property type="entry name" value="FAD-BINDING PCMH-TYPE DOMAIN-CONTAINING PROTEIN"/>
    <property type="match status" value="1"/>
</dbReference>
<dbReference type="Gene3D" id="3.30.465.10">
    <property type="match status" value="1"/>
</dbReference>
<name>A0A8H6JNS1_9PEZI</name>
<evidence type="ECO:0000259" key="5">
    <source>
        <dbReference type="PROSITE" id="PS51387"/>
    </source>
</evidence>
<gene>
    <name evidence="6" type="ORF">CSOJ01_02936</name>
</gene>
<dbReference type="Pfam" id="PF01565">
    <property type="entry name" value="FAD_binding_4"/>
    <property type="match status" value="1"/>
</dbReference>
<dbReference type="Gene3D" id="3.30.43.10">
    <property type="entry name" value="Uridine Diphospho-n-acetylenolpyruvylglucosamine Reductase, domain 2"/>
    <property type="match status" value="1"/>
</dbReference>
<evidence type="ECO:0000256" key="3">
    <source>
        <dbReference type="ARBA" id="ARBA00022827"/>
    </source>
</evidence>
<dbReference type="AlphaFoldDB" id="A0A8H6JNS1"/>
<sequence>MALLEASAEFRIVSPEASTREQIAADAPALRGLAEAHPDLLIYTLSAESYEVVRGYYNAGATQRPMAIIRPRTEAEVVTVLREVRAQNIPFAIRVGGHSINFEEAQGQDGVVLDLRALDRVAIAEDKKSARVGGGIISVNLAKFLHSHGVTTPHGWCSTVGVAGWALGGGYGWSSAFYGLGVDQVLGARVALAGGDVVDTDDHPDLLWALRGAGNGNFGVVVELRLRVYPETATLCGIVGFPDDQAVDVFTRFGELERELPVNFSGEAVHMTLPGVGPVLAWLFVWTSEDDKLDEGWAFLEKFRALGTPLLSTVAAVDDYTFFSSFPNPSGVTYESRLRTIEYLSPEVSRIIAGVPPPGPDCANVVHSAHGRVLRKNPGACWPLRRRHRIVNPAAGVPLAQGEGPEFKAYKQWMDGVVEGLSEQGLALPYGYRNLGPEKDTDWVATYGEETLARLKEVKAKFDPENVFRTGYPRLDLL</sequence>
<evidence type="ECO:0000256" key="2">
    <source>
        <dbReference type="ARBA" id="ARBA00022630"/>
    </source>
</evidence>
<comment type="caution">
    <text evidence="6">The sequence shown here is derived from an EMBL/GenBank/DDBJ whole genome shotgun (WGS) entry which is preliminary data.</text>
</comment>
<accession>A0A8H6JNS1</accession>
<dbReference type="InterPro" id="IPR036318">
    <property type="entry name" value="FAD-bd_PCMH-like_sf"/>
</dbReference>
<keyword evidence="7" id="KW-1185">Reference proteome</keyword>
<feature type="domain" description="FAD-binding PCMH-type" evidence="5">
    <location>
        <begin position="61"/>
        <end position="231"/>
    </location>
</feature>
<dbReference type="Pfam" id="PF08031">
    <property type="entry name" value="BBE"/>
    <property type="match status" value="1"/>
</dbReference>
<dbReference type="InterPro" id="IPR006094">
    <property type="entry name" value="Oxid_FAD_bind_N"/>
</dbReference>
<dbReference type="InterPro" id="IPR016166">
    <property type="entry name" value="FAD-bd_PCMH"/>
</dbReference>